<evidence type="ECO:0000313" key="3">
    <source>
        <dbReference type="EMBL" id="EWS75955.1"/>
    </source>
</evidence>
<organism evidence="3 4">
    <name type="scientific">Tetrahymena thermophila (strain SB210)</name>
    <dbReference type="NCBI Taxonomy" id="312017"/>
    <lineage>
        <taxon>Eukaryota</taxon>
        <taxon>Sar</taxon>
        <taxon>Alveolata</taxon>
        <taxon>Ciliophora</taxon>
        <taxon>Intramacronucleata</taxon>
        <taxon>Oligohymenophorea</taxon>
        <taxon>Hymenostomatida</taxon>
        <taxon>Tetrahymenina</taxon>
        <taxon>Tetrahymenidae</taxon>
        <taxon>Tetrahymena</taxon>
    </lineage>
</organism>
<proteinExistence type="predicted"/>
<sequence>MGKHVISILFLSIILLTYPVEARHIYNAQKTNYESEKLTRQNVQINIQREESNQQSTVRNKHLTQNQDEEVAAENYQNIILLGKSGSSYPRALVISIISTIVVSCMCFFTQFVLEFSKRCKQNYSELQYIKKIQIIQEQQMLEQLEQQKIFEQNIFSNSQIDIQNEQNQQNQV</sequence>
<dbReference type="KEGG" id="tet:TTHERM_000161299"/>
<dbReference type="InParanoid" id="W7X987"/>
<evidence type="ECO:0000256" key="2">
    <source>
        <dbReference type="SAM" id="SignalP"/>
    </source>
</evidence>
<feature type="chain" id="PRO_5004903545" evidence="2">
    <location>
        <begin position="23"/>
        <end position="173"/>
    </location>
</feature>
<feature type="signal peptide" evidence="2">
    <location>
        <begin position="1"/>
        <end position="22"/>
    </location>
</feature>
<dbReference type="AlphaFoldDB" id="W7X987"/>
<accession>W7X987</accession>
<keyword evidence="1" id="KW-1133">Transmembrane helix</keyword>
<dbReference type="RefSeq" id="XP_012651473.1">
    <property type="nucleotide sequence ID" value="XM_012796019.1"/>
</dbReference>
<dbReference type="Proteomes" id="UP000009168">
    <property type="component" value="Unassembled WGS sequence"/>
</dbReference>
<evidence type="ECO:0000256" key="1">
    <source>
        <dbReference type="SAM" id="Phobius"/>
    </source>
</evidence>
<reference evidence="4" key="1">
    <citation type="journal article" date="2006" name="PLoS Biol.">
        <title>Macronuclear genome sequence of the ciliate Tetrahymena thermophila, a model eukaryote.</title>
        <authorList>
            <person name="Eisen J.A."/>
            <person name="Coyne R.S."/>
            <person name="Wu M."/>
            <person name="Wu D."/>
            <person name="Thiagarajan M."/>
            <person name="Wortman J.R."/>
            <person name="Badger J.H."/>
            <person name="Ren Q."/>
            <person name="Amedeo P."/>
            <person name="Jones K.M."/>
            <person name="Tallon L.J."/>
            <person name="Delcher A.L."/>
            <person name="Salzberg S.L."/>
            <person name="Silva J.C."/>
            <person name="Haas B.J."/>
            <person name="Majoros W.H."/>
            <person name="Farzad M."/>
            <person name="Carlton J.M."/>
            <person name="Smith R.K. Jr."/>
            <person name="Garg J."/>
            <person name="Pearlman R.E."/>
            <person name="Karrer K.M."/>
            <person name="Sun L."/>
            <person name="Manning G."/>
            <person name="Elde N.C."/>
            <person name="Turkewitz A.P."/>
            <person name="Asai D.J."/>
            <person name="Wilkes D.E."/>
            <person name="Wang Y."/>
            <person name="Cai H."/>
            <person name="Collins K."/>
            <person name="Stewart B.A."/>
            <person name="Lee S.R."/>
            <person name="Wilamowska K."/>
            <person name="Weinberg Z."/>
            <person name="Ruzzo W.L."/>
            <person name="Wloga D."/>
            <person name="Gaertig J."/>
            <person name="Frankel J."/>
            <person name="Tsao C.-C."/>
            <person name="Gorovsky M.A."/>
            <person name="Keeling P.J."/>
            <person name="Waller R.F."/>
            <person name="Patron N.J."/>
            <person name="Cherry J.M."/>
            <person name="Stover N.A."/>
            <person name="Krieger C.J."/>
            <person name="del Toro C."/>
            <person name="Ryder H.F."/>
            <person name="Williamson S.C."/>
            <person name="Barbeau R.A."/>
            <person name="Hamilton E.P."/>
            <person name="Orias E."/>
        </authorList>
    </citation>
    <scope>NUCLEOTIDE SEQUENCE [LARGE SCALE GENOMIC DNA]</scope>
    <source>
        <strain evidence="4">SB210</strain>
    </source>
</reference>
<protein>
    <submittedName>
        <fullName evidence="3">Transmembrane protein, putative</fullName>
    </submittedName>
</protein>
<dbReference type="EMBL" id="GG662820">
    <property type="protein sequence ID" value="EWS75955.1"/>
    <property type="molecule type" value="Genomic_DNA"/>
</dbReference>
<keyword evidence="1" id="KW-0472">Membrane</keyword>
<feature type="transmembrane region" description="Helical" evidence="1">
    <location>
        <begin position="92"/>
        <end position="114"/>
    </location>
</feature>
<keyword evidence="1 3" id="KW-0812">Transmembrane</keyword>
<gene>
    <name evidence="3" type="ORF">TTHERM_000161299</name>
</gene>
<name>W7X987_TETTS</name>
<evidence type="ECO:0000313" key="4">
    <source>
        <dbReference type="Proteomes" id="UP000009168"/>
    </source>
</evidence>
<keyword evidence="2" id="KW-0732">Signal</keyword>
<dbReference type="GeneID" id="24437627"/>
<keyword evidence="4" id="KW-1185">Reference proteome</keyword>